<name>A0ABN3PKE9_9ACTN</name>
<organism evidence="1 2">
    <name type="scientific">Actinomadura fulvescens</name>
    <dbReference type="NCBI Taxonomy" id="46160"/>
    <lineage>
        <taxon>Bacteria</taxon>
        <taxon>Bacillati</taxon>
        <taxon>Actinomycetota</taxon>
        <taxon>Actinomycetes</taxon>
        <taxon>Streptosporangiales</taxon>
        <taxon>Thermomonosporaceae</taxon>
        <taxon>Actinomadura</taxon>
    </lineage>
</organism>
<dbReference type="RefSeq" id="WP_344539955.1">
    <property type="nucleotide sequence ID" value="NZ_BAAATD010000002.1"/>
</dbReference>
<reference evidence="1 2" key="1">
    <citation type="journal article" date="2019" name="Int. J. Syst. Evol. Microbiol.">
        <title>The Global Catalogue of Microorganisms (GCM) 10K type strain sequencing project: providing services to taxonomists for standard genome sequencing and annotation.</title>
        <authorList>
            <consortium name="The Broad Institute Genomics Platform"/>
            <consortium name="The Broad Institute Genome Sequencing Center for Infectious Disease"/>
            <person name="Wu L."/>
            <person name="Ma J."/>
        </authorList>
    </citation>
    <scope>NUCLEOTIDE SEQUENCE [LARGE SCALE GENOMIC DNA]</scope>
    <source>
        <strain evidence="1 2">JCM 6833</strain>
    </source>
</reference>
<keyword evidence="2" id="KW-1185">Reference proteome</keyword>
<evidence type="ECO:0000313" key="1">
    <source>
        <dbReference type="EMBL" id="GAA2587598.1"/>
    </source>
</evidence>
<sequence length="175" mass="19781">MTESAQRPLLFLDVDGPLIPFGGASQRYPNGQALSSPQAEANPLLARIDPEHGSRLMRLPCELVWATSWMDEANECIAPRIGLPQLPLVTWPDAPETEQQDERDGLHWKTRTLVVWAAGRPFVWLDDEITNKDRAWVSAHHPGLALLHRVNPIHGITEADYRTLDEWLRTVVVTR</sequence>
<gene>
    <name evidence="1" type="ORF">GCM10010411_20540</name>
</gene>
<comment type="caution">
    <text evidence="1">The sequence shown here is derived from an EMBL/GenBank/DDBJ whole genome shotgun (WGS) entry which is preliminary data.</text>
</comment>
<protein>
    <submittedName>
        <fullName evidence="1">HAD domain-containing protein</fullName>
    </submittedName>
</protein>
<dbReference type="Proteomes" id="UP001501509">
    <property type="component" value="Unassembled WGS sequence"/>
</dbReference>
<accession>A0ABN3PKE9</accession>
<dbReference type="EMBL" id="BAAATD010000002">
    <property type="protein sequence ID" value="GAA2587598.1"/>
    <property type="molecule type" value="Genomic_DNA"/>
</dbReference>
<evidence type="ECO:0000313" key="2">
    <source>
        <dbReference type="Proteomes" id="UP001501509"/>
    </source>
</evidence>
<dbReference type="Pfam" id="PF18143">
    <property type="entry name" value="HAD_SAK_2"/>
    <property type="match status" value="1"/>
</dbReference>
<proteinExistence type="predicted"/>